<protein>
    <submittedName>
        <fullName evidence="2">Uncharacterized protein</fullName>
    </submittedName>
</protein>
<evidence type="ECO:0000313" key="3">
    <source>
        <dbReference type="Proteomes" id="UP000224006"/>
    </source>
</evidence>
<dbReference type="OrthoDB" id="332263at2759"/>
<gene>
    <name evidence="2" type="ORF">BESB_000110</name>
</gene>
<name>A0A2A9MID9_BESBE</name>
<proteinExistence type="predicted"/>
<reference evidence="2 3" key="1">
    <citation type="submission" date="2017-09" db="EMBL/GenBank/DDBJ databases">
        <title>Genome sequencing of Besnoitia besnoiti strain Bb-Ger1.</title>
        <authorList>
            <person name="Schares G."/>
            <person name="Venepally P."/>
            <person name="Lorenzi H.A."/>
        </authorList>
    </citation>
    <scope>NUCLEOTIDE SEQUENCE [LARGE SCALE GENOMIC DNA]</scope>
    <source>
        <strain evidence="2 3">Bb-Ger1</strain>
    </source>
</reference>
<evidence type="ECO:0000313" key="2">
    <source>
        <dbReference type="EMBL" id="PFH37669.1"/>
    </source>
</evidence>
<evidence type="ECO:0000256" key="1">
    <source>
        <dbReference type="SAM" id="MobiDB-lite"/>
    </source>
</evidence>
<dbReference type="AlphaFoldDB" id="A0A2A9MID9"/>
<dbReference type="VEuPathDB" id="ToxoDB:BESB_000110"/>
<dbReference type="Proteomes" id="UP000224006">
    <property type="component" value="Chromosome I"/>
</dbReference>
<keyword evidence="3" id="KW-1185">Reference proteome</keyword>
<dbReference type="EMBL" id="NWUJ01000001">
    <property type="protein sequence ID" value="PFH37669.1"/>
    <property type="molecule type" value="Genomic_DNA"/>
</dbReference>
<accession>A0A2A9MID9</accession>
<comment type="caution">
    <text evidence="2">The sequence shown here is derived from an EMBL/GenBank/DDBJ whole genome shotgun (WGS) entry which is preliminary data.</text>
</comment>
<dbReference type="GeneID" id="40305074"/>
<feature type="region of interest" description="Disordered" evidence="1">
    <location>
        <begin position="236"/>
        <end position="297"/>
    </location>
</feature>
<organism evidence="2 3">
    <name type="scientific">Besnoitia besnoiti</name>
    <name type="common">Apicomplexan protozoan</name>
    <dbReference type="NCBI Taxonomy" id="94643"/>
    <lineage>
        <taxon>Eukaryota</taxon>
        <taxon>Sar</taxon>
        <taxon>Alveolata</taxon>
        <taxon>Apicomplexa</taxon>
        <taxon>Conoidasida</taxon>
        <taxon>Coccidia</taxon>
        <taxon>Eucoccidiorida</taxon>
        <taxon>Eimeriorina</taxon>
        <taxon>Sarcocystidae</taxon>
        <taxon>Besnoitia</taxon>
    </lineage>
</organism>
<dbReference type="KEGG" id="bbes:BESB_000110"/>
<sequence>MFVSGQAAPPSASGPPQRMWNDPTHAALALLAQNPNLYSAAAAYVVRPIVSTAIHGASNAVRGAVNRVSNALGAAAAASAMTTPYGYYGDPSLSVAGYPQAHPSYSGLPAGAYPVPNPPLSSGNDYYLSGMAQPYASPAAYTFVHGGQTGYPYPVYTAPSLLAEVANQTAGSVAGVAGMATNAVRSVAGIASQAAQTATQGLMTGLQTRPQIPWNEALSIAERFVVPSIEAIAKAAPAVAPRTPPPGTDDQNSKRLRRGDKGQDSQPDDPNAPPHGAVPEKRPRLYVSQAGNVPAVK</sequence>
<dbReference type="RefSeq" id="XP_029221678.1">
    <property type="nucleotide sequence ID" value="XM_029358766.1"/>
</dbReference>